<gene>
    <name evidence="1" type="ORF">BC008_45125</name>
</gene>
<name>A0A0V8A126_9CYAN</name>
<dbReference type="InterPro" id="IPR014468">
    <property type="entry name" value="UCP014979"/>
</dbReference>
<evidence type="ECO:0000313" key="1">
    <source>
        <dbReference type="EMBL" id="KST70480.1"/>
    </source>
</evidence>
<organism evidence="1 2">
    <name type="scientific">Mastigocoleus testarum BC008</name>
    <dbReference type="NCBI Taxonomy" id="371196"/>
    <lineage>
        <taxon>Bacteria</taxon>
        <taxon>Bacillati</taxon>
        <taxon>Cyanobacteriota</taxon>
        <taxon>Cyanophyceae</taxon>
        <taxon>Nostocales</taxon>
        <taxon>Hapalosiphonaceae</taxon>
        <taxon>Mastigocoleus</taxon>
    </lineage>
</organism>
<sequence length="190" mass="20205">MKHGSIAGLGALALIASISFSGQIPVVANLFSGESAIAQNSIEKGQVQLNLQVEKKVIKTTANGERKVSWETLKGKAQVQPGDVLRYRVNGGNNGDKAVKNLAINQPIPEGMEYVLKSATVEQNKGAKITYSIDGGKTFVENPTVKVKLENGEVETRPAPAEAYTHARWNFGESVGAKSSVEGSVQVTVK</sequence>
<accession>A0A0V8A126</accession>
<dbReference type="InterPro" id="IPR047589">
    <property type="entry name" value="DUF11_rpt"/>
</dbReference>
<dbReference type="EMBL" id="LMTZ01000001">
    <property type="protein sequence ID" value="KST70480.1"/>
    <property type="molecule type" value="Genomic_DNA"/>
</dbReference>
<reference evidence="1 2" key="1">
    <citation type="journal article" date="2015" name="Genome Announc.">
        <title>Draft Genome of the Euendolithic (true boring) Cyanobacterium Mastigocoleus testarum strain BC008.</title>
        <authorList>
            <person name="Guida B.S."/>
            <person name="Garcia-Pichel F."/>
        </authorList>
    </citation>
    <scope>NUCLEOTIDE SEQUENCE [LARGE SCALE GENOMIC DNA]</scope>
    <source>
        <strain evidence="1 2">BC008</strain>
    </source>
</reference>
<evidence type="ECO:0008006" key="3">
    <source>
        <dbReference type="Google" id="ProtNLM"/>
    </source>
</evidence>
<dbReference type="PIRSF" id="PIRSF014979">
    <property type="entry name" value="UCP014979"/>
    <property type="match status" value="1"/>
</dbReference>
<keyword evidence="2" id="KW-1185">Reference proteome</keyword>
<evidence type="ECO:0000313" key="2">
    <source>
        <dbReference type="Proteomes" id="UP000053372"/>
    </source>
</evidence>
<protein>
    <recommendedName>
        <fullName evidence="3">DUF11 domain-containing protein</fullName>
    </recommendedName>
</protein>
<dbReference type="AlphaFoldDB" id="A0A0V8A126"/>
<comment type="caution">
    <text evidence="1">The sequence shown here is derived from an EMBL/GenBank/DDBJ whole genome shotgun (WGS) entry which is preliminary data.</text>
</comment>
<proteinExistence type="predicted"/>
<dbReference type="Proteomes" id="UP000053372">
    <property type="component" value="Unassembled WGS sequence"/>
</dbReference>
<dbReference type="NCBIfam" id="TIGR01451">
    <property type="entry name" value="B_ant_repeat"/>
    <property type="match status" value="1"/>
</dbReference>
<dbReference type="OrthoDB" id="484368at2"/>